<dbReference type="InterPro" id="IPR019160">
    <property type="entry name" value="Sec3_CC"/>
</dbReference>
<dbReference type="Proteomes" id="UP001164746">
    <property type="component" value="Chromosome 3"/>
</dbReference>
<evidence type="ECO:0000256" key="4">
    <source>
        <dbReference type="ARBA" id="ARBA00023054"/>
    </source>
</evidence>
<dbReference type="Gene3D" id="2.30.29.90">
    <property type="match status" value="1"/>
</dbReference>
<keyword evidence="2" id="KW-0813">Transport</keyword>
<evidence type="ECO:0000256" key="2">
    <source>
        <dbReference type="ARBA" id="ARBA00022448"/>
    </source>
</evidence>
<keyword evidence="8" id="KW-1185">Reference proteome</keyword>
<name>A0ABY7DTL7_MYAAR</name>
<evidence type="ECO:0000256" key="5">
    <source>
        <dbReference type="SAM" id="Coils"/>
    </source>
</evidence>
<dbReference type="Pfam" id="PF20654">
    <property type="entry name" value="Sec3_C-term"/>
    <property type="match status" value="1"/>
</dbReference>
<dbReference type="EMBL" id="CP111014">
    <property type="protein sequence ID" value="WAR00182.1"/>
    <property type="molecule type" value="Genomic_DNA"/>
</dbReference>
<evidence type="ECO:0000256" key="3">
    <source>
        <dbReference type="ARBA" id="ARBA00022483"/>
    </source>
</evidence>
<comment type="similarity">
    <text evidence="1">Belongs to the SEC3 family.</text>
</comment>
<dbReference type="SMART" id="SM01313">
    <property type="entry name" value="Sec3-PIP2_bind"/>
    <property type="match status" value="1"/>
</dbReference>
<dbReference type="PANTHER" id="PTHR16092">
    <property type="entry name" value="SEC3/SYNTAXIN-RELATED"/>
    <property type="match status" value="1"/>
</dbReference>
<evidence type="ECO:0000256" key="1">
    <source>
        <dbReference type="ARBA" id="ARBA00006518"/>
    </source>
</evidence>
<organism evidence="7 8">
    <name type="scientific">Mya arenaria</name>
    <name type="common">Soft-shell clam</name>
    <dbReference type="NCBI Taxonomy" id="6604"/>
    <lineage>
        <taxon>Eukaryota</taxon>
        <taxon>Metazoa</taxon>
        <taxon>Spiralia</taxon>
        <taxon>Lophotrochozoa</taxon>
        <taxon>Mollusca</taxon>
        <taxon>Bivalvia</taxon>
        <taxon>Autobranchia</taxon>
        <taxon>Heteroconchia</taxon>
        <taxon>Euheterodonta</taxon>
        <taxon>Imparidentia</taxon>
        <taxon>Neoheterodontei</taxon>
        <taxon>Myida</taxon>
        <taxon>Myoidea</taxon>
        <taxon>Myidae</taxon>
        <taxon>Mya</taxon>
    </lineage>
</organism>
<dbReference type="Pfam" id="PF09763">
    <property type="entry name" value="Sec3_CC"/>
    <property type="match status" value="1"/>
</dbReference>
<feature type="domain" description="Exocyst complex component Sec3 PIP2-binding N-terminal" evidence="6">
    <location>
        <begin position="34"/>
        <end position="120"/>
    </location>
</feature>
<gene>
    <name evidence="7" type="ORF">MAR_024554</name>
</gene>
<protein>
    <submittedName>
        <fullName evidence="7">EXOC1-like protein</fullName>
    </submittedName>
</protein>
<dbReference type="InterPro" id="IPR028258">
    <property type="entry name" value="Sec3-PIP2_bind"/>
</dbReference>
<keyword evidence="4 5" id="KW-0175">Coiled coil</keyword>
<dbReference type="Pfam" id="PF15277">
    <property type="entry name" value="Sec3-PIP2_bind"/>
    <property type="match status" value="1"/>
</dbReference>
<sequence>MTTIKHILQKEVFLPNDERLVGLVNVTQAGKKKKSSKHSFLCAALSTSVEGTTQVNVYQVKKSDKGETYKKKINWPLKDLKVVDGKDAKKHAQRHLTHKPKFENVPEHLLEEIIRPVSQGQAPVEGASSVPELEEYQALSNQEEEDLETLMSKCSAAISNAENFAEQLSKQLSILDGANMHVIMGSEDQVFNLMRLLDDGIQQAEIIESKLDSYDQILQGVKEQMELMKDKDMLLSVRNANHQKLLEELENVVHQLDLDGKYIASLNKGDLSTPNGILDSLMKMSAVEEQMKKFNQLVQEFSKRLAHHLNNLFIHQGNEIGETLSRHSTELRLPPHHSSHRDLTPYTELMAWLKQSDRSSFRQLTKVYTGSLSKLYTKEIQDFLENSRMAAMGKGDKSRLNVSGMRLSGSSASLGAPLDNKRAGSIHSIDSAVQGMDADIAMRHLFDQSEEVDESEDTGDIWMKQKPRITVQEYIVENLGEGLQSRIPTSQLRQINEELRGMMNELFPMLEEDLEAFITFGDKMDGFYSMYMLVRMSEHVTNTQDTGSFLSVTFASSLVKIKRNFDKFVQLQIRAIEENKVSKKAKCGIISFDFANQAENIFRGSERHTDLDKAYQRLVRAIFDTINRIAAEHPKTPREKTSITCFVSTLCKKLIVKMLSGSVCVSCNHLHFLCAAILSQLKITCLEADRKEARAKYVENLNAYTKERLGRPLEKLHTFVEGVKSKMAQGVKAEEVGFQLAFSKTELRKVIKDYTGKEVKKSLDHMYKKLEKHLSEEENLYQVVWLSMQNEFMKQYNTYTDLINLCYPDSNINLEFTVDNVLEFFSNIAQSH</sequence>
<dbReference type="InterPro" id="IPR048628">
    <property type="entry name" value="Sec3_C"/>
</dbReference>
<feature type="coiled-coil region" evidence="5">
    <location>
        <begin position="211"/>
        <end position="259"/>
    </location>
</feature>
<evidence type="ECO:0000313" key="7">
    <source>
        <dbReference type="EMBL" id="WAR00182.1"/>
    </source>
</evidence>
<dbReference type="PANTHER" id="PTHR16092:SF14">
    <property type="entry name" value="EXOCYST COMPLEX COMPONENT 1 ISOFORM X1"/>
    <property type="match status" value="1"/>
</dbReference>
<keyword evidence="3" id="KW-0268">Exocytosis</keyword>
<proteinExistence type="inferred from homology"/>
<evidence type="ECO:0000259" key="6">
    <source>
        <dbReference type="SMART" id="SM01313"/>
    </source>
</evidence>
<evidence type="ECO:0000313" key="8">
    <source>
        <dbReference type="Proteomes" id="UP001164746"/>
    </source>
</evidence>
<accession>A0ABY7DTL7</accession>
<reference evidence="7" key="1">
    <citation type="submission" date="2022-11" db="EMBL/GenBank/DDBJ databases">
        <title>Centuries of genome instability and evolution in soft-shell clam transmissible cancer (bioRxiv).</title>
        <authorList>
            <person name="Hart S.F.M."/>
            <person name="Yonemitsu M.A."/>
            <person name="Giersch R.M."/>
            <person name="Beal B.F."/>
            <person name="Arriagada G."/>
            <person name="Davis B.W."/>
            <person name="Ostrander E.A."/>
            <person name="Goff S.P."/>
            <person name="Metzger M.J."/>
        </authorList>
    </citation>
    <scope>NUCLEOTIDE SEQUENCE</scope>
    <source>
        <strain evidence="7">MELC-2E11</strain>
        <tissue evidence="7">Siphon/mantle</tissue>
    </source>
</reference>